<keyword evidence="1" id="KW-0732">Signal</keyword>
<dbReference type="Proteomes" id="UP001150925">
    <property type="component" value="Unassembled WGS sequence"/>
</dbReference>
<proteinExistence type="predicted"/>
<evidence type="ECO:0000256" key="1">
    <source>
        <dbReference type="SAM" id="SignalP"/>
    </source>
</evidence>
<evidence type="ECO:0000313" key="2">
    <source>
        <dbReference type="EMBL" id="KAJ1966668.1"/>
    </source>
</evidence>
<name>A0A9W8AVX0_9FUNG</name>
<protein>
    <submittedName>
        <fullName evidence="2">Uncharacterized protein</fullName>
    </submittedName>
</protein>
<organism evidence="2 3">
    <name type="scientific">Dispira parvispora</name>
    <dbReference type="NCBI Taxonomy" id="1520584"/>
    <lineage>
        <taxon>Eukaryota</taxon>
        <taxon>Fungi</taxon>
        <taxon>Fungi incertae sedis</taxon>
        <taxon>Zoopagomycota</taxon>
        <taxon>Kickxellomycotina</taxon>
        <taxon>Dimargaritomycetes</taxon>
        <taxon>Dimargaritales</taxon>
        <taxon>Dimargaritaceae</taxon>
        <taxon>Dispira</taxon>
    </lineage>
</organism>
<feature type="chain" id="PRO_5040903640" evidence="1">
    <location>
        <begin position="24"/>
        <end position="298"/>
    </location>
</feature>
<evidence type="ECO:0000313" key="3">
    <source>
        <dbReference type="Proteomes" id="UP001150925"/>
    </source>
</evidence>
<dbReference type="AlphaFoldDB" id="A0A9W8AVX0"/>
<dbReference type="EMBL" id="JANBPY010000478">
    <property type="protein sequence ID" value="KAJ1966668.1"/>
    <property type="molecule type" value="Genomic_DNA"/>
</dbReference>
<reference evidence="2" key="1">
    <citation type="submission" date="2022-07" db="EMBL/GenBank/DDBJ databases">
        <title>Phylogenomic reconstructions and comparative analyses of Kickxellomycotina fungi.</title>
        <authorList>
            <person name="Reynolds N.K."/>
            <person name="Stajich J.E."/>
            <person name="Barry K."/>
            <person name="Grigoriev I.V."/>
            <person name="Crous P."/>
            <person name="Smith M.E."/>
        </authorList>
    </citation>
    <scope>NUCLEOTIDE SEQUENCE</scope>
    <source>
        <strain evidence="2">RSA 1196</strain>
    </source>
</reference>
<gene>
    <name evidence="2" type="ORF">IWQ62_002321</name>
</gene>
<keyword evidence="3" id="KW-1185">Reference proteome</keyword>
<comment type="caution">
    <text evidence="2">The sequence shown here is derived from an EMBL/GenBank/DDBJ whole genome shotgun (WGS) entry which is preliminary data.</text>
</comment>
<sequence length="298" mass="33332">MKVSILGWGVLAYLLALSPGLLANEDPVCQELREEMTTDELQSPRGLIAKIACPSLHTESNPLNATEKIQSLGHDELLSLCSTELSQLGYLIYQEHGSAISEETGSYKSDRLSLYFMYRLSPEMQTNELSFINEQYEKLETLPAGLTPVAPIHAGRFHGNYANGLYYSGEYLVQPTTGLPEDTVKLQWVDLHKLSSKELLDFSPMFFLAHHYRPQEALILIGELQVRSRDVDFVVAFNHALGVVAETYPMYFISPSVHYANVTFDSAIDINDVSSQMGLIASSYDDSGSPRKRPRIDF</sequence>
<accession>A0A9W8AVX0</accession>
<feature type="signal peptide" evidence="1">
    <location>
        <begin position="1"/>
        <end position="23"/>
    </location>
</feature>